<dbReference type="Pfam" id="PF13671">
    <property type="entry name" value="AAA_33"/>
    <property type="match status" value="1"/>
</dbReference>
<dbReference type="AlphaFoldDB" id="A0A8M1KRV1"/>
<sequence length="214" mass="26023">MLVKLRDTYIFSLIKQTSWHAECLFKWNTIYIYIKKKLQTHTTEMGKKRLRKLIILRGMPGSGKTDKAKALSEMYEDGVIVSTDDYFRDYPGGNIVNFDTRKLWKAHEEAREKALDAMRRKINPVIIDNINIGFWEMYPYVLMGFHRGYFIEFVPMMDYTIEELYGFNKGRIRYEKFEQWESSYRNVKHIYQILYEKHSLRKWKNKKEKLENRW</sequence>
<proteinExistence type="predicted"/>
<reference evidence="2" key="1">
    <citation type="submission" date="2025-08" db="UniProtKB">
        <authorList>
            <consortium name="RefSeq"/>
        </authorList>
    </citation>
    <scope>IDENTIFICATION</scope>
</reference>
<dbReference type="PANTHER" id="PTHR13308:SF40">
    <property type="entry name" value="NEDD4-BINDING PROTEIN 2-LIKE 1"/>
    <property type="match status" value="1"/>
</dbReference>
<evidence type="ECO:0000313" key="1">
    <source>
        <dbReference type="Proteomes" id="UP000515152"/>
    </source>
</evidence>
<name>A0A8M1KRV1_CLUHA</name>
<dbReference type="OrthoDB" id="3231855at2759"/>
<organism evidence="1 2">
    <name type="scientific">Clupea harengus</name>
    <name type="common">Atlantic herring</name>
    <dbReference type="NCBI Taxonomy" id="7950"/>
    <lineage>
        <taxon>Eukaryota</taxon>
        <taxon>Metazoa</taxon>
        <taxon>Chordata</taxon>
        <taxon>Craniata</taxon>
        <taxon>Vertebrata</taxon>
        <taxon>Euteleostomi</taxon>
        <taxon>Actinopterygii</taxon>
        <taxon>Neopterygii</taxon>
        <taxon>Teleostei</taxon>
        <taxon>Clupei</taxon>
        <taxon>Clupeiformes</taxon>
        <taxon>Clupeoidei</taxon>
        <taxon>Clupeidae</taxon>
        <taxon>Clupea</taxon>
    </lineage>
</organism>
<gene>
    <name evidence="2" type="primary">LOC105901032</name>
</gene>
<protein>
    <submittedName>
        <fullName evidence="2">NEDD4-binding protein 2-like 2 isoform X1</fullName>
    </submittedName>
</protein>
<keyword evidence="1" id="KW-1185">Reference proteome</keyword>
<dbReference type="PANTHER" id="PTHR13308">
    <property type="entry name" value="NEDD4-BINDING PROTEIN 2-LIKE 1"/>
    <property type="match status" value="1"/>
</dbReference>
<dbReference type="RefSeq" id="XP_042564389.1">
    <property type="nucleotide sequence ID" value="XM_042708455.1"/>
</dbReference>
<dbReference type="GeneID" id="105901032"/>
<evidence type="ECO:0000313" key="2">
    <source>
        <dbReference type="RefSeq" id="XP_042564389.1"/>
    </source>
</evidence>
<dbReference type="Proteomes" id="UP000515152">
    <property type="component" value="Chromosome 8"/>
</dbReference>
<dbReference type="InterPro" id="IPR026302">
    <property type="entry name" value="NEDD4-bd_p2"/>
</dbReference>
<accession>A0A8M1KRV1</accession>